<keyword evidence="4" id="KW-1185">Reference proteome</keyword>
<dbReference type="InterPro" id="IPR050659">
    <property type="entry name" value="Peptidase_M24B"/>
</dbReference>
<dbReference type="Gene3D" id="3.90.230.10">
    <property type="entry name" value="Creatinase/methionine aminopeptidase superfamily"/>
    <property type="match status" value="1"/>
</dbReference>
<name>A0A1M6TAC2_9RHOB</name>
<protein>
    <submittedName>
        <fullName evidence="3">Xaa-Pro dipeptidase</fullName>
    </submittedName>
</protein>
<dbReference type="SUPFAM" id="SSF55920">
    <property type="entry name" value="Creatinase/aminopeptidase"/>
    <property type="match status" value="1"/>
</dbReference>
<evidence type="ECO:0000259" key="2">
    <source>
        <dbReference type="Pfam" id="PF01321"/>
    </source>
</evidence>
<dbReference type="AlphaFoldDB" id="A0A1M6TAC2"/>
<dbReference type="PANTHER" id="PTHR46112">
    <property type="entry name" value="AMINOPEPTIDASE"/>
    <property type="match status" value="1"/>
</dbReference>
<dbReference type="STRING" id="1470563.SAMN05444000_13711"/>
<dbReference type="EMBL" id="FQZQ01000037">
    <property type="protein sequence ID" value="SHK53933.1"/>
    <property type="molecule type" value="Genomic_DNA"/>
</dbReference>
<dbReference type="RefSeq" id="WP_073256929.1">
    <property type="nucleotide sequence ID" value="NZ_FQZQ01000037.1"/>
</dbReference>
<dbReference type="InterPro" id="IPR000994">
    <property type="entry name" value="Pept_M24"/>
</dbReference>
<evidence type="ECO:0000259" key="1">
    <source>
        <dbReference type="Pfam" id="PF00557"/>
    </source>
</evidence>
<evidence type="ECO:0000313" key="4">
    <source>
        <dbReference type="Proteomes" id="UP000183982"/>
    </source>
</evidence>
<feature type="domain" description="Peptidase M24" evidence="1">
    <location>
        <begin position="159"/>
        <end position="368"/>
    </location>
</feature>
<dbReference type="CDD" id="cd01066">
    <property type="entry name" value="APP_MetAP"/>
    <property type="match status" value="1"/>
</dbReference>
<evidence type="ECO:0000313" key="3">
    <source>
        <dbReference type="EMBL" id="SHK53933.1"/>
    </source>
</evidence>
<sequence length="385" mass="42160">MIEHAPFPKDELDRRINRVKTALAKQDLDGVVIASPENIYYLTGMDHWGFFAAHVLVVNQDGEMALACRAMEKITFDNQVRNARFYGHQDHEELSDYVVQAMKDLGLSGGRVALERRSLFLHLHHAEGVLAKAQGVEWVDGSGLVDNLRQAKSPLEIEYTRKAARAADLGMSACIEAIRDGATDYEIAAEYMRVSTLEGSEPTGFGPFIRPTTRLGEEHTTWRGETFRNGDAVFLENAASYRKYQAPMGRLVYVGSAPEGAEKSAQLAMDGMKAICGALKVGGKAGDAYAAWREVAASAGLADYERHHCGYMVGIGFPPSWTGGSMVTSLFPGSERTLEVGMVFHAHSWFTNTDVADYFISNTVILTENGAEILTSATPEGLVIR</sequence>
<reference evidence="4" key="1">
    <citation type="submission" date="2016-11" db="EMBL/GenBank/DDBJ databases">
        <authorList>
            <person name="Varghese N."/>
            <person name="Submissions S."/>
        </authorList>
    </citation>
    <scope>NUCLEOTIDE SEQUENCE [LARGE SCALE GENOMIC DNA]</scope>
    <source>
        <strain evidence="4">DSM 100564</strain>
    </source>
</reference>
<dbReference type="OrthoDB" id="9761809at2"/>
<dbReference type="Pfam" id="PF01321">
    <property type="entry name" value="Creatinase_N"/>
    <property type="match status" value="1"/>
</dbReference>
<dbReference type="InterPro" id="IPR029149">
    <property type="entry name" value="Creatin/AminoP/Spt16_N"/>
</dbReference>
<dbReference type="Gene3D" id="3.40.350.10">
    <property type="entry name" value="Creatinase/prolidase N-terminal domain"/>
    <property type="match status" value="1"/>
</dbReference>
<organism evidence="3 4">
    <name type="scientific">Shimia gijangensis</name>
    <dbReference type="NCBI Taxonomy" id="1470563"/>
    <lineage>
        <taxon>Bacteria</taxon>
        <taxon>Pseudomonadati</taxon>
        <taxon>Pseudomonadota</taxon>
        <taxon>Alphaproteobacteria</taxon>
        <taxon>Rhodobacterales</taxon>
        <taxon>Roseobacteraceae</taxon>
    </lineage>
</organism>
<dbReference type="PANTHER" id="PTHR46112:SF2">
    <property type="entry name" value="XAA-PRO AMINOPEPTIDASE P-RELATED"/>
    <property type="match status" value="1"/>
</dbReference>
<dbReference type="Pfam" id="PF00557">
    <property type="entry name" value="Peptidase_M24"/>
    <property type="match status" value="1"/>
</dbReference>
<accession>A0A1M6TAC2</accession>
<feature type="domain" description="Creatinase N-terminal" evidence="2">
    <location>
        <begin position="15"/>
        <end position="150"/>
    </location>
</feature>
<dbReference type="Proteomes" id="UP000183982">
    <property type="component" value="Unassembled WGS sequence"/>
</dbReference>
<dbReference type="SUPFAM" id="SSF53092">
    <property type="entry name" value="Creatinase/prolidase N-terminal domain"/>
    <property type="match status" value="1"/>
</dbReference>
<gene>
    <name evidence="3" type="ORF">SAMN05444000_13711</name>
</gene>
<dbReference type="InterPro" id="IPR036005">
    <property type="entry name" value="Creatinase/aminopeptidase-like"/>
</dbReference>
<dbReference type="InterPro" id="IPR000587">
    <property type="entry name" value="Creatinase_N"/>
</dbReference>
<proteinExistence type="predicted"/>